<feature type="compositionally biased region" description="Polar residues" evidence="1">
    <location>
        <begin position="57"/>
        <end position="69"/>
    </location>
</feature>
<evidence type="ECO:0000256" key="2">
    <source>
        <dbReference type="SAM" id="SignalP"/>
    </source>
</evidence>
<dbReference type="InterPro" id="IPR044682">
    <property type="entry name" value="VDE"/>
</dbReference>
<dbReference type="InterPro" id="IPR010788">
    <property type="entry name" value="VDE_dom"/>
</dbReference>
<dbReference type="eggNOG" id="ENOG502RY6Z">
    <property type="taxonomic scope" value="Eukaryota"/>
</dbReference>
<proteinExistence type="predicted"/>
<reference evidence="5" key="2">
    <citation type="submission" date="2008-08" db="EMBL/GenBank/DDBJ databases">
        <authorList>
            <consortium name="Diatom Consortium"/>
            <person name="Grigoriev I."/>
            <person name="Grimwood J."/>
            <person name="Kuo A."/>
            <person name="Otillar R.P."/>
            <person name="Salamov A."/>
            <person name="Detter J.C."/>
            <person name="Lindquist E."/>
            <person name="Shapiro H."/>
            <person name="Lucas S."/>
            <person name="Glavina del Rio T."/>
            <person name="Pitluck S."/>
            <person name="Rokhsar D."/>
            <person name="Bowler C."/>
        </authorList>
    </citation>
    <scope>GENOME REANNOTATION</scope>
    <source>
        <strain evidence="5">CCAP 1055/1</strain>
    </source>
</reference>
<dbReference type="EMBL" id="CM000612">
    <property type="protein sequence ID" value="EEC48043.1"/>
    <property type="molecule type" value="Genomic_DNA"/>
</dbReference>
<feature type="region of interest" description="Disordered" evidence="1">
    <location>
        <begin position="57"/>
        <end position="77"/>
    </location>
</feature>
<accession>B7G087</accession>
<keyword evidence="2" id="KW-0732">Signal</keyword>
<evidence type="ECO:0000256" key="1">
    <source>
        <dbReference type="SAM" id="MobiDB-lite"/>
    </source>
</evidence>
<keyword evidence="5" id="KW-1185">Reference proteome</keyword>
<feature type="chain" id="PRO_5002855561" evidence="2">
    <location>
        <begin position="20"/>
        <end position="453"/>
    </location>
</feature>
<organism evidence="4 5">
    <name type="scientific">Phaeodactylum tricornutum (strain CCAP 1055/1)</name>
    <dbReference type="NCBI Taxonomy" id="556484"/>
    <lineage>
        <taxon>Eukaryota</taxon>
        <taxon>Sar</taxon>
        <taxon>Stramenopiles</taxon>
        <taxon>Ochrophyta</taxon>
        <taxon>Bacillariophyta</taxon>
        <taxon>Bacillariophyceae</taxon>
        <taxon>Bacillariophycidae</taxon>
        <taxon>Naviculales</taxon>
        <taxon>Phaeodactylaceae</taxon>
        <taxon>Phaeodactylum</taxon>
    </lineage>
</organism>
<dbReference type="HOGENOM" id="CLU_523270_0_0_1"/>
<name>B7G087_PHATC</name>
<dbReference type="OrthoDB" id="10258187at2759"/>
<dbReference type="GeneID" id="7201244"/>
<dbReference type="SUPFAM" id="SSF50814">
    <property type="entry name" value="Lipocalins"/>
    <property type="match status" value="1"/>
</dbReference>
<dbReference type="Pfam" id="PF07137">
    <property type="entry name" value="VDE"/>
    <property type="match status" value="1"/>
</dbReference>
<sequence length="453" mass="48694">MRFAWVVAAGVVLTTTTQALVPLDCTGMGETRTSGIRPIRGLESNMARYATVRHGTDQTNHGITSSSERQWPFPRGGSSPRAVARSVATFGLGFSIALASVFGVAAAPVGADTTPAVKYDGFAEYAQDNQMEQSDVGCFINKCGDQTKALFSNPRGIKGVSCLGRCKGEQSCATRCFAEFGSESLNAWLSCTIEENECVKVPKNVDNSAEDIGYSTTLRSFDPQSLVGTWYKTDGLNPNYDLFDCQKNTFTPTSDKELDMGIFFRVQRPPESGGGYWENALTEHMIVDVPVQPPTAGTQLVASANAATGDLNDELNPTGRTMHTAGKMYGLEFTENWYILGESDGKGSVPPFKLVAYKGHTLQGNYEGAFVYAKEATVPEAAKPAIREAATKAGLDFDAFTRIDNTCSVGDSLNDAQAGTGTSTTDWINLVVGEGGVIDWISPGWRGEYKAKR</sequence>
<dbReference type="AlphaFoldDB" id="B7G087"/>
<dbReference type="PaxDb" id="2850-Phatr36048"/>
<evidence type="ECO:0000259" key="3">
    <source>
        <dbReference type="Pfam" id="PF07137"/>
    </source>
</evidence>
<reference evidence="4 5" key="1">
    <citation type="journal article" date="2008" name="Nature">
        <title>The Phaeodactylum genome reveals the evolutionary history of diatom genomes.</title>
        <authorList>
            <person name="Bowler C."/>
            <person name="Allen A.E."/>
            <person name="Badger J.H."/>
            <person name="Grimwood J."/>
            <person name="Jabbari K."/>
            <person name="Kuo A."/>
            <person name="Maheswari U."/>
            <person name="Martens C."/>
            <person name="Maumus F."/>
            <person name="Otillar R.P."/>
            <person name="Rayko E."/>
            <person name="Salamov A."/>
            <person name="Vandepoele K."/>
            <person name="Beszteri B."/>
            <person name="Gruber A."/>
            <person name="Heijde M."/>
            <person name="Katinka M."/>
            <person name="Mock T."/>
            <person name="Valentin K."/>
            <person name="Verret F."/>
            <person name="Berges J.A."/>
            <person name="Brownlee C."/>
            <person name="Cadoret J.P."/>
            <person name="Chiovitti A."/>
            <person name="Choi C.J."/>
            <person name="Coesel S."/>
            <person name="De Martino A."/>
            <person name="Detter J.C."/>
            <person name="Durkin C."/>
            <person name="Falciatore A."/>
            <person name="Fournet J."/>
            <person name="Haruta M."/>
            <person name="Huysman M.J."/>
            <person name="Jenkins B.D."/>
            <person name="Jiroutova K."/>
            <person name="Jorgensen R.E."/>
            <person name="Joubert Y."/>
            <person name="Kaplan A."/>
            <person name="Kroger N."/>
            <person name="Kroth P.G."/>
            <person name="La Roche J."/>
            <person name="Lindquist E."/>
            <person name="Lommer M."/>
            <person name="Martin-Jezequel V."/>
            <person name="Lopez P.J."/>
            <person name="Lucas S."/>
            <person name="Mangogna M."/>
            <person name="McGinnis K."/>
            <person name="Medlin L.K."/>
            <person name="Montsant A."/>
            <person name="Oudot-Le Secq M.P."/>
            <person name="Napoli C."/>
            <person name="Obornik M."/>
            <person name="Parker M.S."/>
            <person name="Petit J.L."/>
            <person name="Porcel B.M."/>
            <person name="Poulsen N."/>
            <person name="Robison M."/>
            <person name="Rychlewski L."/>
            <person name="Rynearson T.A."/>
            <person name="Schmutz J."/>
            <person name="Shapiro H."/>
            <person name="Siaut M."/>
            <person name="Stanley M."/>
            <person name="Sussman M.R."/>
            <person name="Taylor A.R."/>
            <person name="Vardi A."/>
            <person name="von Dassow P."/>
            <person name="Vyverman W."/>
            <person name="Willis A."/>
            <person name="Wyrwicz L.S."/>
            <person name="Rokhsar D.S."/>
            <person name="Weissenbach J."/>
            <person name="Armbrust E.V."/>
            <person name="Green B.R."/>
            <person name="Van de Peer Y."/>
            <person name="Grigoriev I.V."/>
        </authorList>
    </citation>
    <scope>NUCLEOTIDE SEQUENCE [LARGE SCALE GENOMIC DNA]</scope>
    <source>
        <strain evidence="4 5">CCAP 1055/1</strain>
    </source>
</reference>
<dbReference type="InParanoid" id="B7G087"/>
<dbReference type="SMR" id="B7G087"/>
<dbReference type="GO" id="GO:0046422">
    <property type="term" value="F:violaxanthin de-epoxidase activity"/>
    <property type="evidence" value="ECO:0007669"/>
    <property type="project" value="InterPro"/>
</dbReference>
<gene>
    <name evidence="4" type="primary">VDL1</name>
    <name evidence="4" type="ORF">PHATRDRAFT_46155</name>
</gene>
<feature type="domain" description="VDE lipocalin" evidence="3">
    <location>
        <begin position="136"/>
        <end position="405"/>
    </location>
</feature>
<dbReference type="GO" id="GO:0010028">
    <property type="term" value="P:xanthophyll cycle"/>
    <property type="evidence" value="ECO:0007669"/>
    <property type="project" value="InterPro"/>
</dbReference>
<dbReference type="STRING" id="556484.B7G087"/>
<dbReference type="Gene3D" id="2.40.128.20">
    <property type="match status" value="1"/>
</dbReference>
<protein>
    <submittedName>
        <fullName evidence="4">Precursor of protein violaxanthin deepoxidase-like protein</fullName>
    </submittedName>
</protein>
<evidence type="ECO:0000313" key="5">
    <source>
        <dbReference type="Proteomes" id="UP000000759"/>
    </source>
</evidence>
<feature type="signal peptide" evidence="2">
    <location>
        <begin position="1"/>
        <end position="19"/>
    </location>
</feature>
<dbReference type="KEGG" id="pti:PHATRDRAFT_46155"/>
<evidence type="ECO:0000313" key="4">
    <source>
        <dbReference type="EMBL" id="EEC48043.1"/>
    </source>
</evidence>
<dbReference type="InterPro" id="IPR012674">
    <property type="entry name" value="Calycin"/>
</dbReference>
<dbReference type="PANTHER" id="PTHR33970:SF1">
    <property type="entry name" value="VIOLAXANTHIN DE-EPOXIDASE, CHLOROPLASTIC"/>
    <property type="match status" value="1"/>
</dbReference>
<dbReference type="PANTHER" id="PTHR33970">
    <property type="entry name" value="VIOLAXANTHIN DE-EPOXIDASE, CHLOROPLASTIC-RELATED"/>
    <property type="match status" value="1"/>
</dbReference>
<dbReference type="RefSeq" id="XP_002180635.1">
    <property type="nucleotide sequence ID" value="XM_002180599.1"/>
</dbReference>
<dbReference type="Proteomes" id="UP000000759">
    <property type="component" value="Chromosome 9"/>
</dbReference>